<accession>A0A133ZPT5</accession>
<dbReference type="Proteomes" id="UP000070355">
    <property type="component" value="Unassembled WGS sequence"/>
</dbReference>
<evidence type="ECO:0000256" key="1">
    <source>
        <dbReference type="SAM" id="MobiDB-lite"/>
    </source>
</evidence>
<comment type="caution">
    <text evidence="3">The sequence shown here is derived from an EMBL/GenBank/DDBJ whole genome shotgun (WGS) entry which is preliminary data.</text>
</comment>
<name>A0A133ZPT5_9BACL</name>
<proteinExistence type="predicted"/>
<protein>
    <submittedName>
        <fullName evidence="3">LPXTG-motif protein cell wall anchor domain protein</fullName>
    </submittedName>
</protein>
<evidence type="ECO:0000313" key="3">
    <source>
        <dbReference type="EMBL" id="KXB57432.1"/>
    </source>
</evidence>
<dbReference type="PATRIC" id="fig|1379.3.peg.1721"/>
<keyword evidence="2" id="KW-0812">Transmembrane</keyword>
<sequence length="229" mass="24326">KEYTGVQAGAIVEPEKVEAPKEYTGVQAGAVVDPAKAEAPKEYTGVQAGAVVEPEKVEAPKEYTGKVEQPKVEAPSIDKKELAAEVEKNGDLTSQDSFKEAEEAVKKEYKAALKAAILVLSNANAKQDEVNNALEILKKASEKVSKGKSKLSTLLGDVFKKDKDKASVGLADVAKDQGMVANNSQVNLGNVGKSNSLLAKTGTLALPTTFVGLALICLVYVLRRRKNTK</sequence>
<keyword evidence="2" id="KW-0472">Membrane</keyword>
<feature type="non-terminal residue" evidence="3">
    <location>
        <position position="1"/>
    </location>
</feature>
<keyword evidence="2" id="KW-1133">Transmembrane helix</keyword>
<evidence type="ECO:0000256" key="2">
    <source>
        <dbReference type="SAM" id="Phobius"/>
    </source>
</evidence>
<organism evidence="3 4">
    <name type="scientific">Gemella haemolysans</name>
    <dbReference type="NCBI Taxonomy" id="1379"/>
    <lineage>
        <taxon>Bacteria</taxon>
        <taxon>Bacillati</taxon>
        <taxon>Bacillota</taxon>
        <taxon>Bacilli</taxon>
        <taxon>Bacillales</taxon>
        <taxon>Gemellaceae</taxon>
        <taxon>Gemella</taxon>
    </lineage>
</organism>
<gene>
    <name evidence="3" type="ORF">HMPREF3186_01728</name>
</gene>
<feature type="region of interest" description="Disordered" evidence="1">
    <location>
        <begin position="59"/>
        <end position="78"/>
    </location>
</feature>
<dbReference type="AlphaFoldDB" id="A0A133ZPT5"/>
<reference evidence="4" key="1">
    <citation type="submission" date="2016-01" db="EMBL/GenBank/DDBJ databases">
        <authorList>
            <person name="Mitreva M."/>
            <person name="Pepin K.H."/>
            <person name="Mihindukulasuriya K.A."/>
            <person name="Fulton R."/>
            <person name="Fronick C."/>
            <person name="O'Laughlin M."/>
            <person name="Miner T."/>
            <person name="Herter B."/>
            <person name="Rosa B.A."/>
            <person name="Cordes M."/>
            <person name="Tomlinson C."/>
            <person name="Wollam A."/>
            <person name="Palsikar V.B."/>
            <person name="Mardis E.R."/>
            <person name="Wilson R.K."/>
        </authorList>
    </citation>
    <scope>NUCLEOTIDE SEQUENCE [LARGE SCALE GENOMIC DNA]</scope>
    <source>
        <strain evidence="4">DNF01167</strain>
    </source>
</reference>
<feature type="transmembrane region" description="Helical" evidence="2">
    <location>
        <begin position="204"/>
        <end position="222"/>
    </location>
</feature>
<evidence type="ECO:0000313" key="4">
    <source>
        <dbReference type="Proteomes" id="UP000070355"/>
    </source>
</evidence>
<dbReference type="Gene3D" id="1.20.1270.70">
    <property type="entry name" value="Designed single chain three-helix bundle"/>
    <property type="match status" value="1"/>
</dbReference>
<dbReference type="EMBL" id="LSDC01000130">
    <property type="protein sequence ID" value="KXB57432.1"/>
    <property type="molecule type" value="Genomic_DNA"/>
</dbReference>